<dbReference type="AlphaFoldDB" id="A0A838L0J1"/>
<accession>A0A838L0J1</accession>
<name>A0A838L0J1_9SPHN</name>
<evidence type="ECO:0000313" key="1">
    <source>
        <dbReference type="EMBL" id="MBA2932861.1"/>
    </source>
</evidence>
<sequence length="67" mass="7519">MQFVIDRDAYDGAEELIEGWGEAALAEAAARAERSRDLGNHIHYTRWCRVGRVILLLGDPEARGTLH</sequence>
<reference evidence="1 2" key="1">
    <citation type="submission" date="2020-07" db="EMBL/GenBank/DDBJ databases">
        <authorList>
            <person name="Sun Q."/>
        </authorList>
    </citation>
    <scope>NUCLEOTIDE SEQUENCE [LARGE SCALE GENOMIC DNA]</scope>
    <source>
        <strain evidence="1 2">CGMCC 1.13654</strain>
    </source>
</reference>
<comment type="caution">
    <text evidence="1">The sequence shown here is derived from an EMBL/GenBank/DDBJ whole genome shotgun (WGS) entry which is preliminary data.</text>
</comment>
<protein>
    <submittedName>
        <fullName evidence="1">Uncharacterized protein</fullName>
    </submittedName>
</protein>
<dbReference type="Proteomes" id="UP000570166">
    <property type="component" value="Unassembled WGS sequence"/>
</dbReference>
<proteinExistence type="predicted"/>
<evidence type="ECO:0000313" key="2">
    <source>
        <dbReference type="Proteomes" id="UP000570166"/>
    </source>
</evidence>
<gene>
    <name evidence="1" type="ORF">HZF05_02005</name>
</gene>
<organism evidence="1 2">
    <name type="scientific">Sphingomonas chungangi</name>
    <dbReference type="NCBI Taxonomy" id="2683589"/>
    <lineage>
        <taxon>Bacteria</taxon>
        <taxon>Pseudomonadati</taxon>
        <taxon>Pseudomonadota</taxon>
        <taxon>Alphaproteobacteria</taxon>
        <taxon>Sphingomonadales</taxon>
        <taxon>Sphingomonadaceae</taxon>
        <taxon>Sphingomonas</taxon>
    </lineage>
</organism>
<keyword evidence="2" id="KW-1185">Reference proteome</keyword>
<dbReference type="EMBL" id="JACEIB010000001">
    <property type="protein sequence ID" value="MBA2932861.1"/>
    <property type="molecule type" value="Genomic_DNA"/>
</dbReference>